<evidence type="ECO:0000259" key="2">
    <source>
        <dbReference type="Pfam" id="PF13439"/>
    </source>
</evidence>
<dbReference type="EMBL" id="RAQO01000005">
    <property type="protein sequence ID" value="RKF18774.1"/>
    <property type="molecule type" value="Genomic_DNA"/>
</dbReference>
<sequence>MNTWVQVVQHLQPGGIETMALDLKRLESSDEEGVIVSLEGNKQDALELWPRLKPFADRLIFLDKQAGWSWSTVRTLVNLFRQWQTPVVHTHHIGPLIYAGIAARLAHVPVLIHTEHDAWHLRQAKRRFLQSAILKLVKPILVADAERVASELRNALILDDDQVQVIKNGVDLSQFVPGNKTRARAALGLEPAVHMVGTAGRLELVKGHAVLIEAMQFLPANYQLCIAGQGSQKSVLEQLIEKFGLQGRVHLLGNVQNMPQFYQSLDVFCLPSYFEGLSLVILEAQSCSIPAVVTNVGASKEALCPGSGLLVEPGSAFTLAQALEQQINNSKVSNPRQFVKKCGDLRTTARNYAALRQLYQ</sequence>
<feature type="domain" description="Glycosyl transferase family 1" evidence="1">
    <location>
        <begin position="183"/>
        <end position="333"/>
    </location>
</feature>
<dbReference type="AlphaFoldDB" id="A0A420EDQ0"/>
<evidence type="ECO:0000259" key="1">
    <source>
        <dbReference type="Pfam" id="PF00534"/>
    </source>
</evidence>
<keyword evidence="4" id="KW-1185">Reference proteome</keyword>
<dbReference type="Gene3D" id="3.40.50.2000">
    <property type="entry name" value="Glycogen Phosphorylase B"/>
    <property type="match status" value="2"/>
</dbReference>
<dbReference type="PANTHER" id="PTHR12526:SF630">
    <property type="entry name" value="GLYCOSYLTRANSFERASE"/>
    <property type="match status" value="1"/>
</dbReference>
<evidence type="ECO:0000313" key="4">
    <source>
        <dbReference type="Proteomes" id="UP000286482"/>
    </source>
</evidence>
<proteinExistence type="predicted"/>
<dbReference type="PANTHER" id="PTHR12526">
    <property type="entry name" value="GLYCOSYLTRANSFERASE"/>
    <property type="match status" value="1"/>
</dbReference>
<dbReference type="InterPro" id="IPR001296">
    <property type="entry name" value="Glyco_trans_1"/>
</dbReference>
<dbReference type="Proteomes" id="UP000286482">
    <property type="component" value="Unassembled WGS sequence"/>
</dbReference>
<feature type="domain" description="Glycosyltransferase subfamily 4-like N-terminal" evidence="2">
    <location>
        <begin position="13"/>
        <end position="173"/>
    </location>
</feature>
<organism evidence="3 4">
    <name type="scientific">Alginatibacterium sediminis</name>
    <dbReference type="NCBI Taxonomy" id="2164068"/>
    <lineage>
        <taxon>Bacteria</taxon>
        <taxon>Pseudomonadati</taxon>
        <taxon>Pseudomonadota</taxon>
        <taxon>Gammaproteobacteria</taxon>
        <taxon>Alteromonadales</taxon>
        <taxon>Alteromonadaceae</taxon>
        <taxon>Alginatibacterium</taxon>
    </lineage>
</organism>
<reference evidence="3 4" key="1">
    <citation type="submission" date="2018-09" db="EMBL/GenBank/DDBJ databases">
        <authorList>
            <person name="Wang Z."/>
        </authorList>
    </citation>
    <scope>NUCLEOTIDE SEQUENCE [LARGE SCALE GENOMIC DNA]</scope>
    <source>
        <strain evidence="3 4">ALS 81</strain>
    </source>
</reference>
<dbReference type="InterPro" id="IPR028098">
    <property type="entry name" value="Glyco_trans_4-like_N"/>
</dbReference>
<dbReference type="Pfam" id="PF13439">
    <property type="entry name" value="Glyco_transf_4"/>
    <property type="match status" value="1"/>
</dbReference>
<name>A0A420EDQ0_9ALTE</name>
<dbReference type="SUPFAM" id="SSF53756">
    <property type="entry name" value="UDP-Glycosyltransferase/glycogen phosphorylase"/>
    <property type="match status" value="1"/>
</dbReference>
<dbReference type="RefSeq" id="WP_120354854.1">
    <property type="nucleotide sequence ID" value="NZ_RAQO01000005.1"/>
</dbReference>
<dbReference type="Pfam" id="PF00534">
    <property type="entry name" value="Glycos_transf_1"/>
    <property type="match status" value="1"/>
</dbReference>
<protein>
    <submittedName>
        <fullName evidence="3">Glycosyltransferase</fullName>
    </submittedName>
</protein>
<dbReference type="GO" id="GO:0016757">
    <property type="term" value="F:glycosyltransferase activity"/>
    <property type="evidence" value="ECO:0007669"/>
    <property type="project" value="InterPro"/>
</dbReference>
<accession>A0A420EDQ0</accession>
<keyword evidence="3" id="KW-0808">Transferase</keyword>
<dbReference type="OrthoDB" id="9768937at2"/>
<dbReference type="GO" id="GO:1901135">
    <property type="term" value="P:carbohydrate derivative metabolic process"/>
    <property type="evidence" value="ECO:0007669"/>
    <property type="project" value="UniProtKB-ARBA"/>
</dbReference>
<evidence type="ECO:0000313" key="3">
    <source>
        <dbReference type="EMBL" id="RKF18774.1"/>
    </source>
</evidence>
<gene>
    <name evidence="3" type="ORF">DBZ36_10280</name>
</gene>
<comment type="caution">
    <text evidence="3">The sequence shown here is derived from an EMBL/GenBank/DDBJ whole genome shotgun (WGS) entry which is preliminary data.</text>
</comment>